<sequence>MPTQIIRYRVADQEKAEENVRLVRDVFAELARERPGGITYQSYRLDDGLTFVHVVTTDDLQILMRFEAFLAFTKTLGQRLDGVPHREEATPIGFFDGHLRS</sequence>
<evidence type="ECO:0000313" key="2">
    <source>
        <dbReference type="Proteomes" id="UP000308705"/>
    </source>
</evidence>
<dbReference type="OrthoDB" id="163010at2"/>
<organism evidence="1 2">
    <name type="scientific">Herbidospora galbida</name>
    <dbReference type="NCBI Taxonomy" id="2575442"/>
    <lineage>
        <taxon>Bacteria</taxon>
        <taxon>Bacillati</taxon>
        <taxon>Actinomycetota</taxon>
        <taxon>Actinomycetes</taxon>
        <taxon>Streptosporangiales</taxon>
        <taxon>Streptosporangiaceae</taxon>
        <taxon>Herbidospora</taxon>
    </lineage>
</organism>
<evidence type="ECO:0000313" key="1">
    <source>
        <dbReference type="EMBL" id="TKK79026.1"/>
    </source>
</evidence>
<dbReference type="Proteomes" id="UP000308705">
    <property type="component" value="Unassembled WGS sequence"/>
</dbReference>
<gene>
    <name evidence="1" type="ORF">FDA94_36260</name>
</gene>
<dbReference type="SUPFAM" id="SSF54909">
    <property type="entry name" value="Dimeric alpha+beta barrel"/>
    <property type="match status" value="1"/>
</dbReference>
<keyword evidence="2" id="KW-1185">Reference proteome</keyword>
<reference evidence="1 2" key="1">
    <citation type="submission" date="2019-04" db="EMBL/GenBank/DDBJ databases">
        <title>Herbidospora sp. NEAU-GS14.nov., a novel actinomycete isolated from soil.</title>
        <authorList>
            <person name="Han L."/>
        </authorList>
    </citation>
    <scope>NUCLEOTIDE SEQUENCE [LARGE SCALE GENOMIC DNA]</scope>
    <source>
        <strain evidence="1 2">NEAU-GS14</strain>
    </source>
</reference>
<dbReference type="RefSeq" id="WP_137251553.1">
    <property type="nucleotide sequence ID" value="NZ_SZQA01000060.1"/>
</dbReference>
<protein>
    <recommendedName>
        <fullName evidence="3">ABM domain-containing protein</fullName>
    </recommendedName>
</protein>
<evidence type="ECO:0008006" key="3">
    <source>
        <dbReference type="Google" id="ProtNLM"/>
    </source>
</evidence>
<accession>A0A4U3LW30</accession>
<dbReference type="InterPro" id="IPR011008">
    <property type="entry name" value="Dimeric_a/b-barrel"/>
</dbReference>
<dbReference type="EMBL" id="SZQA01000060">
    <property type="protein sequence ID" value="TKK79026.1"/>
    <property type="molecule type" value="Genomic_DNA"/>
</dbReference>
<name>A0A4U3LW30_9ACTN</name>
<comment type="caution">
    <text evidence="1">The sequence shown here is derived from an EMBL/GenBank/DDBJ whole genome shotgun (WGS) entry which is preliminary data.</text>
</comment>
<dbReference type="AlphaFoldDB" id="A0A4U3LW30"/>
<proteinExistence type="predicted"/>